<dbReference type="Proteomes" id="UP000286270">
    <property type="component" value="Unassembled WGS sequence"/>
</dbReference>
<dbReference type="AlphaFoldDB" id="A0A412YGL5"/>
<comment type="caution">
    <text evidence="1">The sequence shown here is derived from an EMBL/GenBank/DDBJ whole genome shotgun (WGS) entry which is preliminary data.</text>
</comment>
<name>A0A412YGL5_BACFG</name>
<sequence length="167" mass="19159">MIIDGTYFKGTTSIDGLNVDTGAPSITRTAMKDYLDSFIDTYEKEYLKLVLGRDMCRQFINYLKAGGEDKIDKWERLKEFLTRDGKSPIANYVFFFFVRRNNVHVSDVGTTSSDDEDHADPNVVLIPAWNEMVEMNHDLLDFLCGDDSYEGFSFDRSMLEEINSFGL</sequence>
<gene>
    <name evidence="1" type="ORF">DWW08_06095</name>
</gene>
<organism evidence="1 2">
    <name type="scientific">Bacteroides fragilis</name>
    <dbReference type="NCBI Taxonomy" id="817"/>
    <lineage>
        <taxon>Bacteria</taxon>
        <taxon>Pseudomonadati</taxon>
        <taxon>Bacteroidota</taxon>
        <taxon>Bacteroidia</taxon>
        <taxon>Bacteroidales</taxon>
        <taxon>Bacteroidaceae</taxon>
        <taxon>Bacteroides</taxon>
    </lineage>
</organism>
<accession>A0A412YGL5</accession>
<evidence type="ECO:0000313" key="1">
    <source>
        <dbReference type="EMBL" id="RGV56549.1"/>
    </source>
</evidence>
<reference evidence="1 2" key="1">
    <citation type="submission" date="2018-08" db="EMBL/GenBank/DDBJ databases">
        <title>A genome reference for cultivated species of the human gut microbiota.</title>
        <authorList>
            <person name="Zou Y."/>
            <person name="Xue W."/>
            <person name="Luo G."/>
        </authorList>
    </citation>
    <scope>NUCLEOTIDE SEQUENCE [LARGE SCALE GENOMIC DNA]</scope>
    <source>
        <strain evidence="1 2">AF14-26</strain>
    </source>
</reference>
<dbReference type="RefSeq" id="WP_122142056.1">
    <property type="nucleotide sequence ID" value="NZ_QRZH01000004.1"/>
</dbReference>
<evidence type="ECO:0000313" key="2">
    <source>
        <dbReference type="Proteomes" id="UP000286270"/>
    </source>
</evidence>
<dbReference type="EMBL" id="QRZH01000004">
    <property type="protein sequence ID" value="RGV56549.1"/>
    <property type="molecule type" value="Genomic_DNA"/>
</dbReference>
<proteinExistence type="predicted"/>
<protein>
    <submittedName>
        <fullName evidence="1">Uncharacterized protein</fullName>
    </submittedName>
</protein>